<dbReference type="AlphaFoldDB" id="A0A7J7MWQ3"/>
<keyword evidence="2" id="KW-1133">Transmembrane helix</keyword>
<feature type="transmembrane region" description="Helical" evidence="2">
    <location>
        <begin position="6"/>
        <end position="26"/>
    </location>
</feature>
<evidence type="ECO:0000256" key="1">
    <source>
        <dbReference type="SAM" id="MobiDB-lite"/>
    </source>
</evidence>
<feature type="compositionally biased region" description="Basic residues" evidence="1">
    <location>
        <begin position="50"/>
        <end position="59"/>
    </location>
</feature>
<feature type="region of interest" description="Disordered" evidence="1">
    <location>
        <begin position="37"/>
        <end position="59"/>
    </location>
</feature>
<feature type="compositionally biased region" description="Polar residues" evidence="1">
    <location>
        <begin position="39"/>
        <end position="49"/>
    </location>
</feature>
<gene>
    <name evidence="3" type="ORF">GIB67_031099</name>
</gene>
<organism evidence="3 4">
    <name type="scientific">Kingdonia uniflora</name>
    <dbReference type="NCBI Taxonomy" id="39325"/>
    <lineage>
        <taxon>Eukaryota</taxon>
        <taxon>Viridiplantae</taxon>
        <taxon>Streptophyta</taxon>
        <taxon>Embryophyta</taxon>
        <taxon>Tracheophyta</taxon>
        <taxon>Spermatophyta</taxon>
        <taxon>Magnoliopsida</taxon>
        <taxon>Ranunculales</taxon>
        <taxon>Circaeasteraceae</taxon>
        <taxon>Kingdonia</taxon>
    </lineage>
</organism>
<keyword evidence="2" id="KW-0472">Membrane</keyword>
<protein>
    <submittedName>
        <fullName evidence="3">Uncharacterized protein</fullName>
    </submittedName>
</protein>
<evidence type="ECO:0000256" key="2">
    <source>
        <dbReference type="SAM" id="Phobius"/>
    </source>
</evidence>
<evidence type="ECO:0000313" key="3">
    <source>
        <dbReference type="EMBL" id="KAF6159200.1"/>
    </source>
</evidence>
<evidence type="ECO:0000313" key="4">
    <source>
        <dbReference type="Proteomes" id="UP000541444"/>
    </source>
</evidence>
<accession>A0A7J7MWQ3</accession>
<dbReference type="Proteomes" id="UP000541444">
    <property type="component" value="Unassembled WGS sequence"/>
</dbReference>
<sequence>RGQFLVFLFRTSFFFFIIYLFQNLFFQSLIFRERKDLTSDSTRSKTQIKSVKRFRKHNY</sequence>
<feature type="non-terminal residue" evidence="3">
    <location>
        <position position="1"/>
    </location>
</feature>
<keyword evidence="2" id="KW-0812">Transmembrane</keyword>
<keyword evidence="4" id="KW-1185">Reference proteome</keyword>
<comment type="caution">
    <text evidence="3">The sequence shown here is derived from an EMBL/GenBank/DDBJ whole genome shotgun (WGS) entry which is preliminary data.</text>
</comment>
<proteinExistence type="predicted"/>
<dbReference type="EMBL" id="JACGCM010001203">
    <property type="protein sequence ID" value="KAF6159200.1"/>
    <property type="molecule type" value="Genomic_DNA"/>
</dbReference>
<name>A0A7J7MWQ3_9MAGN</name>
<reference evidence="3 4" key="1">
    <citation type="journal article" date="2020" name="IScience">
        <title>Genome Sequencing of the Endangered Kingdonia uniflora (Circaeasteraceae, Ranunculales) Reveals Potential Mechanisms of Evolutionary Specialization.</title>
        <authorList>
            <person name="Sun Y."/>
            <person name="Deng T."/>
            <person name="Zhang A."/>
            <person name="Moore M.J."/>
            <person name="Landis J.B."/>
            <person name="Lin N."/>
            <person name="Zhang H."/>
            <person name="Zhang X."/>
            <person name="Huang J."/>
            <person name="Zhang X."/>
            <person name="Sun H."/>
            <person name="Wang H."/>
        </authorList>
    </citation>
    <scope>NUCLEOTIDE SEQUENCE [LARGE SCALE GENOMIC DNA]</scope>
    <source>
        <strain evidence="3">TB1705</strain>
        <tissue evidence="3">Leaf</tissue>
    </source>
</reference>